<accession>A0A1R1QG52</accession>
<dbReference type="GO" id="GO:0016042">
    <property type="term" value="P:lipid catabolic process"/>
    <property type="evidence" value="ECO:0007669"/>
    <property type="project" value="InterPro"/>
</dbReference>
<gene>
    <name evidence="2" type="ORF">BW143_15785</name>
</gene>
<dbReference type="PANTHER" id="PTHR32015">
    <property type="entry name" value="FASTING INDUCED LIPASE"/>
    <property type="match status" value="1"/>
</dbReference>
<dbReference type="SUPFAM" id="SSF53474">
    <property type="entry name" value="alpha/beta-Hydrolases"/>
    <property type="match status" value="1"/>
</dbReference>
<dbReference type="OrthoDB" id="503948at2"/>
<accession>A0A1R1S2K6</accession>
<organism evidence="2 3">
    <name type="scientific">Bacillus swezeyi</name>
    <dbReference type="NCBI Taxonomy" id="1925020"/>
    <lineage>
        <taxon>Bacteria</taxon>
        <taxon>Bacillati</taxon>
        <taxon>Bacillota</taxon>
        <taxon>Bacilli</taxon>
        <taxon>Bacillales</taxon>
        <taxon>Bacillaceae</taxon>
        <taxon>Bacillus</taxon>
    </lineage>
</organism>
<dbReference type="Gene3D" id="3.40.50.1820">
    <property type="entry name" value="alpha/beta hydrolase"/>
    <property type="match status" value="1"/>
</dbReference>
<keyword evidence="1" id="KW-0732">Signal</keyword>
<name>A0A1R1S2K6_9BACI</name>
<dbReference type="EMBL" id="MTJL01000030">
    <property type="protein sequence ID" value="OMI02944.1"/>
    <property type="molecule type" value="Genomic_DNA"/>
</dbReference>
<protein>
    <submittedName>
        <fullName evidence="2">Esterase</fullName>
    </submittedName>
</protein>
<dbReference type="InterPro" id="IPR002918">
    <property type="entry name" value="Lipase_EstA/Esterase_EstB"/>
</dbReference>
<dbReference type="PANTHER" id="PTHR32015:SF1">
    <property type="entry name" value="LIPASE"/>
    <property type="match status" value="1"/>
</dbReference>
<dbReference type="GeneID" id="92790453"/>
<feature type="chain" id="PRO_5043149284" evidence="1">
    <location>
        <begin position="23"/>
        <end position="210"/>
    </location>
</feature>
<reference evidence="2 3" key="1">
    <citation type="submission" date="2017-01" db="EMBL/GenBank/DDBJ databases">
        <title>Bacillus phylogenomics.</title>
        <authorList>
            <person name="Dunlap C."/>
        </authorList>
    </citation>
    <scope>NUCLEOTIDE SEQUENCE [LARGE SCALE GENOMIC DNA]</scope>
    <source>
        <strain evidence="2 3">NRRL B-41282</strain>
    </source>
</reference>
<evidence type="ECO:0000313" key="2">
    <source>
        <dbReference type="EMBL" id="OMI02944.1"/>
    </source>
</evidence>
<sequence>MRHHQFLSILLIGMLSVVSVFAFQTSTAAASRNPVVMVHGIGGADYNFIGIKTYLQSKGWSGNELYTINFLDKTGNNRNNGPKLSEYVKQVLKETGAEKVDIVAHSMGGANTLYYIKHLDGGDKVGNVVTIGGANRLVTNTALPGTDPHQKILYTSIYSTSDFIVLNSLSKLDGAKNVQISGVSHVGLLFSSKVDTLIKEGLTGGGQNAN</sequence>
<evidence type="ECO:0000256" key="1">
    <source>
        <dbReference type="SAM" id="SignalP"/>
    </source>
</evidence>
<dbReference type="Proteomes" id="UP000187367">
    <property type="component" value="Unassembled WGS sequence"/>
</dbReference>
<dbReference type="GO" id="GO:0016298">
    <property type="term" value="F:lipase activity"/>
    <property type="evidence" value="ECO:0007669"/>
    <property type="project" value="TreeGrafter"/>
</dbReference>
<comment type="caution">
    <text evidence="2">The sequence shown here is derived from an EMBL/GenBank/DDBJ whole genome shotgun (WGS) entry which is preliminary data.</text>
</comment>
<dbReference type="Pfam" id="PF01674">
    <property type="entry name" value="Lipase_2"/>
    <property type="match status" value="1"/>
</dbReference>
<dbReference type="AlphaFoldDB" id="A0A1R1S2K6"/>
<proteinExistence type="predicted"/>
<evidence type="ECO:0000313" key="3">
    <source>
        <dbReference type="Proteomes" id="UP000187367"/>
    </source>
</evidence>
<dbReference type="InterPro" id="IPR029058">
    <property type="entry name" value="AB_hydrolase_fold"/>
</dbReference>
<feature type="signal peptide" evidence="1">
    <location>
        <begin position="1"/>
        <end position="22"/>
    </location>
</feature>
<keyword evidence="3" id="KW-1185">Reference proteome</keyword>
<dbReference type="RefSeq" id="WP_076758581.1">
    <property type="nucleotide sequence ID" value="NZ_CP133085.1"/>
</dbReference>